<sequence length="135" mass="14110">MSCQMCHVVQTASIACPQNCTSAPPGTPAQPLEGATTTSGSFNLRPGHQVFRPLISFAGGTPTFLVVDAEQCSMSAAFGICCVTFLFGSCFDKVLCADILVCHWATNSFAHNRVAAGFCMHSRSSVGHGPVRPAA</sequence>
<proteinExistence type="predicted"/>
<organism evidence="1">
    <name type="scientific">Eutreptiella gymnastica</name>
    <dbReference type="NCBI Taxonomy" id="73025"/>
    <lineage>
        <taxon>Eukaryota</taxon>
        <taxon>Discoba</taxon>
        <taxon>Euglenozoa</taxon>
        <taxon>Euglenida</taxon>
        <taxon>Spirocuta</taxon>
        <taxon>Euglenophyceae</taxon>
        <taxon>Eutreptiales</taxon>
        <taxon>Eutreptiaceae</taxon>
        <taxon>Eutreptiella</taxon>
    </lineage>
</organism>
<evidence type="ECO:0000313" key="1">
    <source>
        <dbReference type="EMBL" id="CAE0825005.1"/>
    </source>
</evidence>
<name>A0A7S4LEZ3_9EUGL</name>
<dbReference type="EMBL" id="HBJA01105056">
    <property type="protein sequence ID" value="CAE0825005.1"/>
    <property type="molecule type" value="Transcribed_RNA"/>
</dbReference>
<dbReference type="AlphaFoldDB" id="A0A7S4LEZ3"/>
<accession>A0A7S4LEZ3</accession>
<gene>
    <name evidence="1" type="ORF">EGYM00163_LOCUS36248</name>
</gene>
<protein>
    <submittedName>
        <fullName evidence="1">Uncharacterized protein</fullName>
    </submittedName>
</protein>
<reference evidence="1" key="1">
    <citation type="submission" date="2021-01" db="EMBL/GenBank/DDBJ databases">
        <authorList>
            <person name="Corre E."/>
            <person name="Pelletier E."/>
            <person name="Niang G."/>
            <person name="Scheremetjew M."/>
            <person name="Finn R."/>
            <person name="Kale V."/>
            <person name="Holt S."/>
            <person name="Cochrane G."/>
            <person name="Meng A."/>
            <person name="Brown T."/>
            <person name="Cohen L."/>
        </authorList>
    </citation>
    <scope>NUCLEOTIDE SEQUENCE</scope>
    <source>
        <strain evidence="1">CCMP1594</strain>
    </source>
</reference>